<keyword evidence="1" id="KW-0472">Membrane</keyword>
<gene>
    <name evidence="3" type="ORF">A9A59_0034</name>
</gene>
<dbReference type="InterPro" id="IPR036013">
    <property type="entry name" value="Band_7/SPFH_dom_sf"/>
</dbReference>
<dbReference type="InterPro" id="IPR001107">
    <property type="entry name" value="Band_7"/>
</dbReference>
<keyword evidence="1" id="KW-1133">Transmembrane helix</keyword>
<evidence type="ECO:0000259" key="2">
    <source>
        <dbReference type="SMART" id="SM00244"/>
    </source>
</evidence>
<dbReference type="RefSeq" id="WP_098502348.1">
    <property type="nucleotide sequence ID" value="NZ_PDJQ01000001.1"/>
</dbReference>
<dbReference type="PANTHER" id="PTHR23222">
    <property type="entry name" value="PROHIBITIN"/>
    <property type="match status" value="1"/>
</dbReference>
<dbReference type="Proteomes" id="UP000223071">
    <property type="component" value="Unassembled WGS sequence"/>
</dbReference>
<dbReference type="SUPFAM" id="SSF117892">
    <property type="entry name" value="Band 7/SPFH domain"/>
    <property type="match status" value="1"/>
</dbReference>
<keyword evidence="4" id="KW-1185">Reference proteome</keyword>
<evidence type="ECO:0000313" key="3">
    <source>
        <dbReference type="EMBL" id="PFG72843.1"/>
    </source>
</evidence>
<reference evidence="3 4" key="1">
    <citation type="submission" date="2017-09" db="EMBL/GenBank/DDBJ databases">
        <title>Sequencing the genomes of two abundant thermophiles in Great Basin hot springs: Thermocrinis jamiesonii and novel Chloroflexi Thermoflexus hugenholtzii.</title>
        <authorList>
            <person name="Hedlund B."/>
        </authorList>
    </citation>
    <scope>NUCLEOTIDE SEQUENCE [LARGE SCALE GENOMIC DNA]</scope>
    <source>
        <strain evidence="3 4">G233</strain>
    </source>
</reference>
<dbReference type="EMBL" id="PDJQ01000001">
    <property type="protein sequence ID" value="PFG72843.1"/>
    <property type="molecule type" value="Genomic_DNA"/>
</dbReference>
<dbReference type="InterPro" id="IPR000163">
    <property type="entry name" value="Prohibitin"/>
</dbReference>
<dbReference type="AlphaFoldDB" id="A0A2A9HBY7"/>
<organism evidence="3 4">
    <name type="scientific">Tepidiforma thermophila (strain KCTC 52669 / CGMCC 1.13589 / G233)</name>
    <dbReference type="NCBI Taxonomy" id="2761530"/>
    <lineage>
        <taxon>Bacteria</taxon>
        <taxon>Bacillati</taxon>
        <taxon>Chloroflexota</taxon>
        <taxon>Tepidiformia</taxon>
        <taxon>Tepidiformales</taxon>
        <taxon>Tepidiformaceae</taxon>
        <taxon>Tepidiforma</taxon>
    </lineage>
</organism>
<protein>
    <submittedName>
        <fullName evidence="3">SPFH domain-containing protein</fullName>
    </submittedName>
</protein>
<dbReference type="Gene3D" id="3.30.479.30">
    <property type="entry name" value="Band 7 domain"/>
    <property type="match status" value="1"/>
</dbReference>
<evidence type="ECO:0000313" key="4">
    <source>
        <dbReference type="Proteomes" id="UP000223071"/>
    </source>
</evidence>
<proteinExistence type="predicted"/>
<dbReference type="CDD" id="cd03401">
    <property type="entry name" value="SPFH_prohibitin"/>
    <property type="match status" value="1"/>
</dbReference>
<dbReference type="GO" id="GO:0016020">
    <property type="term" value="C:membrane"/>
    <property type="evidence" value="ECO:0007669"/>
    <property type="project" value="InterPro"/>
</dbReference>
<evidence type="ECO:0000256" key="1">
    <source>
        <dbReference type="SAM" id="Phobius"/>
    </source>
</evidence>
<sequence length="316" mass="35194">MPWVVSVFLAVLVCGTVFVVGRAARGAAAPGSPERVRGGLVMGGAIVVFVAWVGVHTALRSVKPIEAGHVGVVYQFGEIVGQKPEGLQFIWPWQDLRIESVQVQRYRFENITAFSQETQDVFFIATLNYSVSPSAVQTLYRTVGPRWFDRLIEPRVLNFFKEETVKYSTVDVGPNRENIRSAVRARLSQELAPFSIEINDLLIDNIEFSAEFKAAIEQKQIATQDALREQERVRQRQFEAQQQIELARGEAESIRVRAEGQAEANRLLAQSLTPEVIQFQALQKLGDNIQIALLPAGQGIIIDPATLLGQQQPGNR</sequence>
<dbReference type="Pfam" id="PF01145">
    <property type="entry name" value="Band_7"/>
    <property type="match status" value="1"/>
</dbReference>
<dbReference type="SMART" id="SM00244">
    <property type="entry name" value="PHB"/>
    <property type="match status" value="1"/>
</dbReference>
<comment type="caution">
    <text evidence="3">The sequence shown here is derived from an EMBL/GenBank/DDBJ whole genome shotgun (WGS) entry which is preliminary data.</text>
</comment>
<feature type="transmembrane region" description="Helical" evidence="1">
    <location>
        <begin position="36"/>
        <end position="55"/>
    </location>
</feature>
<accession>A0A2A9HBY7</accession>
<feature type="domain" description="Band 7" evidence="2">
    <location>
        <begin position="60"/>
        <end position="220"/>
    </location>
</feature>
<keyword evidence="1" id="KW-0812">Transmembrane</keyword>
<dbReference type="PANTHER" id="PTHR23222:SF0">
    <property type="entry name" value="PROHIBITIN 1"/>
    <property type="match status" value="1"/>
</dbReference>
<name>A0A2A9HBY7_TEPT2</name>